<gene>
    <name evidence="7" type="ORF">Bathy07g04880</name>
</gene>
<organism evidence="7 8">
    <name type="scientific">Bathycoccus prasinos</name>
    <dbReference type="NCBI Taxonomy" id="41875"/>
    <lineage>
        <taxon>Eukaryota</taxon>
        <taxon>Viridiplantae</taxon>
        <taxon>Chlorophyta</taxon>
        <taxon>Mamiellophyceae</taxon>
        <taxon>Mamiellales</taxon>
        <taxon>Bathycoccaceae</taxon>
        <taxon>Bathycoccus</taxon>
    </lineage>
</organism>
<dbReference type="InterPro" id="IPR001017">
    <property type="entry name" value="DH_E1"/>
</dbReference>
<evidence type="ECO:0000256" key="2">
    <source>
        <dbReference type="ARBA" id="ARBA00006936"/>
    </source>
</evidence>
<name>K8FEK9_9CHLO</name>
<comment type="similarity">
    <text evidence="2">Belongs to the alpha-ketoglutarate dehydrogenase family.</text>
</comment>
<evidence type="ECO:0000256" key="4">
    <source>
        <dbReference type="ARBA" id="ARBA00023052"/>
    </source>
</evidence>
<dbReference type="InterPro" id="IPR031717">
    <property type="entry name" value="ODO-1/KGD_C"/>
</dbReference>
<dbReference type="Proteomes" id="UP000198341">
    <property type="component" value="Chromosome 7"/>
</dbReference>
<dbReference type="Pfam" id="PF02779">
    <property type="entry name" value="Transket_pyr"/>
    <property type="match status" value="1"/>
</dbReference>
<dbReference type="GO" id="GO:0045252">
    <property type="term" value="C:oxoglutarate dehydrogenase complex"/>
    <property type="evidence" value="ECO:0007669"/>
    <property type="project" value="TreeGrafter"/>
</dbReference>
<dbReference type="OrthoDB" id="413077at2759"/>
<dbReference type="GO" id="GO:0030976">
    <property type="term" value="F:thiamine pyrophosphate binding"/>
    <property type="evidence" value="ECO:0007669"/>
    <property type="project" value="InterPro"/>
</dbReference>
<dbReference type="PANTHER" id="PTHR23152:SF35">
    <property type="entry name" value="2-OXOGLUTARATE DEHYDROGENASE E1 COMPONENT"/>
    <property type="match status" value="1"/>
</dbReference>
<dbReference type="KEGG" id="bpg:Bathy07g04880"/>
<dbReference type="eggNOG" id="KOG0450">
    <property type="taxonomic scope" value="Eukaryota"/>
</dbReference>
<keyword evidence="3" id="KW-0560">Oxidoreductase</keyword>
<dbReference type="Gene3D" id="1.10.287.1150">
    <property type="entry name" value="TPP helical domain"/>
    <property type="match status" value="1"/>
</dbReference>
<dbReference type="EMBL" id="FO082272">
    <property type="protein sequence ID" value="CCO66351.1"/>
    <property type="molecule type" value="Genomic_DNA"/>
</dbReference>
<dbReference type="GO" id="GO:0005739">
    <property type="term" value="C:mitochondrion"/>
    <property type="evidence" value="ECO:0007669"/>
    <property type="project" value="TreeGrafter"/>
</dbReference>
<evidence type="ECO:0000256" key="5">
    <source>
        <dbReference type="SAM" id="MobiDB-lite"/>
    </source>
</evidence>
<feature type="domain" description="Transketolase-like pyrimidine-binding" evidence="6">
    <location>
        <begin position="703"/>
        <end position="915"/>
    </location>
</feature>
<dbReference type="Gene3D" id="3.40.50.970">
    <property type="match status" value="1"/>
</dbReference>
<dbReference type="InterPro" id="IPR029061">
    <property type="entry name" value="THDP-binding"/>
</dbReference>
<evidence type="ECO:0000256" key="3">
    <source>
        <dbReference type="ARBA" id="ARBA00023002"/>
    </source>
</evidence>
<dbReference type="Pfam" id="PF16870">
    <property type="entry name" value="OxoGdeHyase_C"/>
    <property type="match status" value="1"/>
</dbReference>
<reference evidence="7 8" key="1">
    <citation type="submission" date="2011-10" db="EMBL/GenBank/DDBJ databases">
        <authorList>
            <person name="Genoscope - CEA"/>
        </authorList>
    </citation>
    <scope>NUCLEOTIDE SEQUENCE [LARGE SCALE GENOMIC DNA]</scope>
    <source>
        <strain evidence="7 8">RCC 1105</strain>
    </source>
</reference>
<proteinExistence type="inferred from homology"/>
<dbReference type="InterPro" id="IPR011603">
    <property type="entry name" value="2oxoglutarate_DH_E1"/>
</dbReference>
<keyword evidence="8" id="KW-1185">Reference proteome</keyword>
<sequence length="1194" mass="134552">MGQNTVRRCLFTMRNSAHRRAYATNRDSKDSNSTSSTKKIYSLIDKYAALPSSNVENIVDITKMKRKLQNLDAIIAAHVVTHPNSQLSHGNQTEEFGNNDRLHQLTVNEREITDAFKIRNLARAFRNRGHLVAKLDPLGRNLGQVTRGSETDAKTRTSVPTDGVDLAKLMKDFDKNRLRDDTTGRKLNLNEYLGLSDRNEDREFYVGDDLATFDKAHNGKLRWKAKDILGRLRSTYSGTFAVEYTHLTSATKKTWLRKRLEPEHAMQTTKDQKIKIMKRLTVADAFEEYLAEAFPSAKRFGLEGAEGVVPGLVSLVERASEQKCESIVLGMAHRGRLNVLSNIFQKPFGAIVSELKDDKESFMVGDVRYHLGLKSKVQVPMRDLTDIEDSKDEMKSKKSSRSIELEILPNPSHLEMVNAVVTGVARGKQFKISPHTNGHGDNARNKVIPLIIHGDASFSGLGQNPEVMTLQTLFDYTTGGTIHVIINNQIGFTTLPRRARSSPHPSDVSKGFNTPIFHVNADDPEAIKNAMDIAIDYRQKFNTDVVVDVVCYRRFGHNELDDPSVTLPVTQKLIEKRPRVSEIYANKLIEEGVIDETDVLRWKRTVLNELKKQSEEEKSFAKNTSNWVQNVFRDYSAVGGGGGVLGAEAKNITTGTGIPRQMMQFILDHLSKVSANDENFALHPRIEKLLQYRRRAMEGKTGIDWALAEHVAFASFVLAGKHVRLSGQDCERGTFNQRHSVIFCCETGRGVNKINEMVTSIDDHSNVHTSSSRESSAAWFIAANSPLSEHAVLGFEYGFSVESENEAVTIWEAQFGDFANNAQVIIDQFLLTGEERWGQQSNLIVLLPHGYEGQGPDHSTARIERFLQMTNDDGDSLPGSSSFDRALMDKIFKAVSTDANDSRNGKVVNLEVLRETFSKNDDEKTSSSPSAEDTETSENDERSQSVGLFSDIQAYFGDRKEVTRREWDRFAKRLARASATSRANFLLLQPTTPAQYFHALRRQSLMNNSNRKPLVIITPKYLLHHRRCQSLLEDFDERSSFRRVICDGDAGDQLFNDDDNTSIAQKQGDEIRKVLLCSGKIWYDLSRHRTANKIDDVILVRLEQIFPFPYDALARRLTRFPNAKLCWVQEEPKNMGAWSYIKDRVKTTERASSSGAEWMRDISYVGRSPAASPATGSQSVHLKEAEEIVREAFK</sequence>
<accession>K8FEK9</accession>
<evidence type="ECO:0000313" key="8">
    <source>
        <dbReference type="Proteomes" id="UP000198341"/>
    </source>
</evidence>
<dbReference type="RefSeq" id="XP_007512263.1">
    <property type="nucleotide sequence ID" value="XM_007512201.1"/>
</dbReference>
<dbReference type="InterPro" id="IPR005475">
    <property type="entry name" value="Transketolase-like_Pyr-bd"/>
</dbReference>
<dbReference type="Gene3D" id="3.40.50.12470">
    <property type="match status" value="2"/>
</dbReference>
<dbReference type="Gene3D" id="3.40.50.11610">
    <property type="entry name" value="Multifunctional 2-oxoglutarate metabolism enzyme, C-terminal domain"/>
    <property type="match status" value="1"/>
</dbReference>
<dbReference type="GeneID" id="19014977"/>
<feature type="region of interest" description="Disordered" evidence="5">
    <location>
        <begin position="918"/>
        <end position="944"/>
    </location>
</feature>
<evidence type="ECO:0000313" key="7">
    <source>
        <dbReference type="EMBL" id="CCO66351.1"/>
    </source>
</evidence>
<dbReference type="SMART" id="SM00861">
    <property type="entry name" value="Transket_pyr"/>
    <property type="match status" value="1"/>
</dbReference>
<dbReference type="CDD" id="cd02016">
    <property type="entry name" value="TPP_E1_OGDC_like"/>
    <property type="match status" value="1"/>
</dbReference>
<protein>
    <submittedName>
        <fullName evidence="7">2-oxoglutarate dehydrogenase E1 component</fullName>
    </submittedName>
</protein>
<keyword evidence="4" id="KW-0786">Thiamine pyrophosphate</keyword>
<dbReference type="InterPro" id="IPR042179">
    <property type="entry name" value="KGD_C_sf"/>
</dbReference>
<dbReference type="AlphaFoldDB" id="K8FEK9"/>
<dbReference type="GO" id="GO:0004591">
    <property type="term" value="F:oxoglutarate dehydrogenase (succinyl-transferring) activity"/>
    <property type="evidence" value="ECO:0007669"/>
    <property type="project" value="TreeGrafter"/>
</dbReference>
<evidence type="ECO:0000259" key="6">
    <source>
        <dbReference type="SMART" id="SM00861"/>
    </source>
</evidence>
<dbReference type="PIRSF" id="PIRSF000157">
    <property type="entry name" value="Oxoglu_dh_E1"/>
    <property type="match status" value="1"/>
</dbReference>
<dbReference type="GO" id="GO:0006099">
    <property type="term" value="P:tricarboxylic acid cycle"/>
    <property type="evidence" value="ECO:0007669"/>
    <property type="project" value="TreeGrafter"/>
</dbReference>
<dbReference type="PANTHER" id="PTHR23152">
    <property type="entry name" value="2-OXOGLUTARATE DEHYDROGENASE"/>
    <property type="match status" value="1"/>
</dbReference>
<dbReference type="NCBIfam" id="TIGR00239">
    <property type="entry name" value="2oxo_dh_E1"/>
    <property type="match status" value="1"/>
</dbReference>
<comment type="cofactor">
    <cofactor evidence="1">
        <name>thiamine diphosphate</name>
        <dbReference type="ChEBI" id="CHEBI:58937"/>
    </cofactor>
</comment>
<dbReference type="Pfam" id="PF00676">
    <property type="entry name" value="E1_dh"/>
    <property type="match status" value="1"/>
</dbReference>
<dbReference type="STRING" id="41875.K8FEK9"/>
<dbReference type="SUPFAM" id="SSF52518">
    <property type="entry name" value="Thiamin diphosphate-binding fold (THDP-binding)"/>
    <property type="match status" value="2"/>
</dbReference>
<evidence type="ECO:0000256" key="1">
    <source>
        <dbReference type="ARBA" id="ARBA00001964"/>
    </source>
</evidence>